<protein>
    <recommendedName>
        <fullName evidence="3">Secreted protein</fullName>
    </recommendedName>
</protein>
<name>A0ABV5H528_9FLAO</name>
<proteinExistence type="predicted"/>
<dbReference type="EMBL" id="JBHMFE010000005">
    <property type="protein sequence ID" value="MFB9106999.1"/>
    <property type="molecule type" value="Genomic_DNA"/>
</dbReference>
<evidence type="ECO:0000313" key="2">
    <source>
        <dbReference type="Proteomes" id="UP001589562"/>
    </source>
</evidence>
<dbReference type="RefSeq" id="WP_278011658.1">
    <property type="nucleotide sequence ID" value="NZ_CP121112.1"/>
</dbReference>
<evidence type="ECO:0000313" key="1">
    <source>
        <dbReference type="EMBL" id="MFB9106999.1"/>
    </source>
</evidence>
<reference evidence="1 2" key="1">
    <citation type="submission" date="2024-09" db="EMBL/GenBank/DDBJ databases">
        <authorList>
            <person name="Sun Q."/>
            <person name="Mori K."/>
        </authorList>
    </citation>
    <scope>NUCLEOTIDE SEQUENCE [LARGE SCALE GENOMIC DNA]</scope>
    <source>
        <strain evidence="1 2">CECT 8365</strain>
    </source>
</reference>
<dbReference type="Proteomes" id="UP001589562">
    <property type="component" value="Unassembled WGS sequence"/>
</dbReference>
<evidence type="ECO:0008006" key="3">
    <source>
        <dbReference type="Google" id="ProtNLM"/>
    </source>
</evidence>
<organism evidence="1 2">
    <name type="scientific">Flavobacterium gyeonganense</name>
    <dbReference type="NCBI Taxonomy" id="1310418"/>
    <lineage>
        <taxon>Bacteria</taxon>
        <taxon>Pseudomonadati</taxon>
        <taxon>Bacteroidota</taxon>
        <taxon>Flavobacteriia</taxon>
        <taxon>Flavobacteriales</taxon>
        <taxon>Flavobacteriaceae</taxon>
        <taxon>Flavobacterium</taxon>
    </lineage>
</organism>
<keyword evidence="2" id="KW-1185">Reference proteome</keyword>
<accession>A0ABV5H528</accession>
<gene>
    <name evidence="1" type="ORF">ACFFVK_00285</name>
</gene>
<sequence length="222" mass="24649">MIDLTRRNFIKNVGFVGTATLFCGSSLLAQTPFPFFIDSDNEDENILSYFSRSTSSAVFLADSALLECYKKASLNLEKTGYKPSGTFCFSSPDNQLKMFPMHLHINGTGKLDELLLCFGKKSNGEWTSLKSLSGFDLEAITVAMKEIKAKNSTVDLTNYLFPAPVNQLNPYGFETKRGSVFLKTQLCYDQTSTKIVVKEGSNIVFEKEVISQHSLTVNSILV</sequence>
<comment type="caution">
    <text evidence="1">The sequence shown here is derived from an EMBL/GenBank/DDBJ whole genome shotgun (WGS) entry which is preliminary data.</text>
</comment>